<evidence type="ECO:0000313" key="2">
    <source>
        <dbReference type="Proteomes" id="UP000184041"/>
    </source>
</evidence>
<dbReference type="RefSeq" id="WP_073064569.1">
    <property type="nucleotide sequence ID" value="NZ_FQUS01000012.1"/>
</dbReference>
<keyword evidence="2" id="KW-1185">Reference proteome</keyword>
<accession>A0A1M5DZX6</accession>
<sequence>MDCNSHVLLLTATPPRNAERLYGSLVVSNRENTETEQDTGLAKGAAIACVQKDYSAKLNIAMIQRFANI</sequence>
<dbReference type="EMBL" id="FQUS01000012">
    <property type="protein sequence ID" value="SHF72519.1"/>
    <property type="molecule type" value="Genomic_DNA"/>
</dbReference>
<reference evidence="1 2" key="1">
    <citation type="submission" date="2016-11" db="EMBL/GenBank/DDBJ databases">
        <authorList>
            <person name="Jaros S."/>
            <person name="Januszkiewicz K."/>
            <person name="Wedrychowicz H."/>
        </authorList>
    </citation>
    <scope>NUCLEOTIDE SEQUENCE [LARGE SCALE GENOMIC DNA]</scope>
    <source>
        <strain evidence="1 2">DSM 21986</strain>
    </source>
</reference>
<proteinExistence type="predicted"/>
<evidence type="ECO:0000313" key="1">
    <source>
        <dbReference type="EMBL" id="SHF72519.1"/>
    </source>
</evidence>
<dbReference type="Proteomes" id="UP000184041">
    <property type="component" value="Unassembled WGS sequence"/>
</dbReference>
<gene>
    <name evidence="1" type="ORF">SAMN05443144_11284</name>
</gene>
<organism evidence="1 2">
    <name type="scientific">Fodinibius roseus</name>
    <dbReference type="NCBI Taxonomy" id="1194090"/>
    <lineage>
        <taxon>Bacteria</taxon>
        <taxon>Pseudomonadati</taxon>
        <taxon>Balneolota</taxon>
        <taxon>Balneolia</taxon>
        <taxon>Balneolales</taxon>
        <taxon>Balneolaceae</taxon>
        <taxon>Fodinibius</taxon>
    </lineage>
</organism>
<name>A0A1M5DZX6_9BACT</name>
<dbReference type="AlphaFoldDB" id="A0A1M5DZX6"/>
<protein>
    <submittedName>
        <fullName evidence="1">Uncharacterized protein</fullName>
    </submittedName>
</protein>